<dbReference type="EMBL" id="JACAQK010000010">
    <property type="protein sequence ID" value="NWD36725.1"/>
    <property type="molecule type" value="Genomic_DNA"/>
</dbReference>
<evidence type="ECO:0000313" key="2">
    <source>
        <dbReference type="Proteomes" id="UP000549134"/>
    </source>
</evidence>
<reference evidence="1 2" key="1">
    <citation type="submission" date="2020-04" db="EMBL/GenBank/DDBJ databases">
        <title>Molecular characterization of pseudomonads from Agaricus bisporus reveal novel blotch 2 pathogens in Western Europe.</title>
        <authorList>
            <person name="Taparia T."/>
            <person name="Krijger M."/>
            <person name="Haynes E."/>
            <person name="Elpinstone J.G."/>
            <person name="Noble R."/>
            <person name="Van Der Wolf J."/>
        </authorList>
    </citation>
    <scope>NUCLEOTIDE SEQUENCE [LARGE SCALE GENOMIC DNA]</scope>
    <source>
        <strain evidence="1 2">IPO3746</strain>
    </source>
</reference>
<comment type="caution">
    <text evidence="1">The sequence shown here is derived from an EMBL/GenBank/DDBJ whole genome shotgun (WGS) entry which is preliminary data.</text>
</comment>
<dbReference type="GeneID" id="55848311"/>
<sequence length="1583" mass="176204">MPPSPAPSPAGEPLSGAVNTQFGSRPTLIAVTRQLLATLINQAYPSLTFDLTRTQLLTPTSRGGWSRQSLMALALDLLANGTAPDFSDRHGRRCQLSHIPPTPLLAQGAPLDMKIVQGLVESLPQTLPAALQNALAAHWNGTSDTGVTRWQWFSEVLRDTLRMALIQTNDLMPLEREILEQLVEYPDADLRLARYGDAAVHAYFPMATFTAGKRTQQRLAPDLILIPVFKGQPHILWCYAAGGYERYYTLESALSNWAHTLEPDAVFERVTLQRFEADGHLFETQSSIILNHQLHQLQNLKLGSQFGLEALKSVYWHITNPVESLENAARYSAPTLTTLRQQLPEWLTRATPHERAQYRHLSLKLASAKKRGEGETFLSDLPDIRTYTQTALLNQLQQDEIRFDNIRAEQTRAAQFQPADLQLTFHVAAGYPGGAGYVENVRMSLTDLAINNLQSRPQGQFTIAHRNNQPLPAWLTADYLTGSGGLIQHVNIGKTYPEMLKNRLLGDNEESRQRERRFAAQAVAQLPLLALESSLKQVNGVTARGAACVAALVAGQAGERRVDGQPIVIRQLALQRKPGAAADRVANMYIIEPENSDIGPHILYRPLYADALLQFSSRAQMMSAIATPGELQTSVLTWLSDGARPIYDNGGFAQPHYVRFGAGSEFDRPEIPAPATLAANGINDELLQCLANGELMQYLYGANARALVDQAEHESVSNAESRWRVFLEGAGLLFSTLLLPLLRGPLMLTGWLLSLSSSANRDIPAVNSADAQTRELAWADLLLNVGMLMFELVPTRVPSKLNLSSHHQEQILHSPLARRVPEQWPPLPAAPVEHGAVLLGGGSSGLANSVVDFGFASARQRLTADQRQRLSLLQVPKPEVLPDPVSSGPHRGLYHYLRDWYALIDTGWYQVRLEPDCVVIVDPFNTQHHGPYLKSDGQGNWSIDLQLRLRGGMPPKRIAAERERKALRKQQLGEEQTRFTHSPQVMQQGALVTLKSPQQLLQDKVDMAQTLMNRAATDPKYSDKARANTRKNFDNALHEQMNVYAGFLDSRQERSELGIPMPVDVAGVFLENTVNNARKSVVVADMDRQALYAETPELSAPYEQALPAILANPSRYSDFLKDLSLINERQIKALETKDNALLELFNLGQPGLERYNRLTHGRPDELSALALKYSQLQNLKNLSKKDWRAGLFDNELDAILDPLAPQVRTHSELNTFNLGAADRLAVLDSLFEHYAQAVDALQGIGLVHAESLNMAEFQSLQALINSLYQDVVQQLASVVKPIAESPKRPPKRALGTPGKVQKKVIKTRKQGVLIGDMKPADNTLPIDTVEVRSEQTDQLLATYSEHESGWDEIEYRRLPSAPGPLPDTRALNVIKGDARQRLKTLDSTVKRQEGYARVSRFPIEIQESLDTEATRFDALANELDRAITAQPADRQTPADRGLVSELLGAVETLKTKDRTLRIQRTLELAPTDSHLAYLLEQDQVQLASLSPRIALKGERRDFIQEYAINDKRGYPVWYAHFHYPQATTPKLEYTVAHLKTRAQRTENYYSLLNKAVSPQSVVDVHRGGISKELAQWRFLPLVP</sequence>
<proteinExistence type="predicted"/>
<dbReference type="Proteomes" id="UP000549134">
    <property type="component" value="Unassembled WGS sequence"/>
</dbReference>
<accession>A0A7Y8DR72</accession>
<dbReference type="RefSeq" id="WP_100831516.1">
    <property type="nucleotide sequence ID" value="NZ_CP020369.1"/>
</dbReference>
<name>A0A7Y8DR72_PSETO</name>
<evidence type="ECO:0000313" key="1">
    <source>
        <dbReference type="EMBL" id="NWD36725.1"/>
    </source>
</evidence>
<organism evidence="1 2">
    <name type="scientific">Pseudomonas tolaasii</name>
    <dbReference type="NCBI Taxonomy" id="29442"/>
    <lineage>
        <taxon>Bacteria</taxon>
        <taxon>Pseudomonadati</taxon>
        <taxon>Pseudomonadota</taxon>
        <taxon>Gammaproteobacteria</taxon>
        <taxon>Pseudomonadales</taxon>
        <taxon>Pseudomonadaceae</taxon>
        <taxon>Pseudomonas</taxon>
    </lineage>
</organism>
<protein>
    <submittedName>
        <fullName evidence="1">Uncharacterized protein</fullName>
    </submittedName>
</protein>
<gene>
    <name evidence="1" type="ORF">HX787_12805</name>
</gene>